<dbReference type="RefSeq" id="WP_073586014.1">
    <property type="nucleotide sequence ID" value="NZ_AP024897.1"/>
</dbReference>
<sequence>MSSVYEQFSRVLHCNSSEQSRLVLALSGGIDSRVMLHLLSRFIRETGREAAAVHIHHGLSAHADLWAEQCRQWCKDVGIPFQLHPVSLDRHAKGGLESIARQARYEALQHYVGANDVLLTGQHSYDQVETFLLALKRGSGPKGLSSMGEVAEFGAGKLLRPLLKLSRPEIEAFAERYQLDWVEDESNQDIHFDRNFIRHKISPVLMQRWPELPAAVQRSAELCAEQEALLDELLEQQLDFAMLSDGSLSVSVLLSFSEAVCRRVLRMWLSRCDVLMPSRLQLLALYHQVIQAKEDADPHLNLGHRTIRRFAGKLYCVSPVEDVSEWQQDISFNQSLELPDQLGLITLRECDEGALSREKLVGMSLKISFNPQGLSACPVGRCGSTKLKKLFQEYRVPVWQRRRMPILMAGEQVVAIARLFVDRDFTGSGCDLIWKTDRI</sequence>
<dbReference type="GO" id="GO:0005737">
    <property type="term" value="C:cytoplasm"/>
    <property type="evidence" value="ECO:0007669"/>
    <property type="project" value="UniProtKB-SubCell"/>
</dbReference>
<dbReference type="Gene3D" id="1.20.59.20">
    <property type="match status" value="1"/>
</dbReference>
<comment type="subcellular location">
    <subcellularLocation>
        <location evidence="1 8">Cytoplasm</location>
    </subcellularLocation>
</comment>
<dbReference type="Proteomes" id="UP000184600">
    <property type="component" value="Unassembled WGS sequence"/>
</dbReference>
<accession>A0A1M7Z194</accession>
<dbReference type="GO" id="GO:0006400">
    <property type="term" value="P:tRNA modification"/>
    <property type="evidence" value="ECO:0007669"/>
    <property type="project" value="UniProtKB-UniRule"/>
</dbReference>
<dbReference type="InterPro" id="IPR012094">
    <property type="entry name" value="tRNA_Ile_lys_synt"/>
</dbReference>
<dbReference type="EC" id="6.3.4.19" evidence="8"/>
<proteinExistence type="inferred from homology"/>
<dbReference type="InterPro" id="IPR012795">
    <property type="entry name" value="tRNA_Ile_lys_synt_N"/>
</dbReference>
<evidence type="ECO:0000256" key="5">
    <source>
        <dbReference type="ARBA" id="ARBA00022741"/>
    </source>
</evidence>
<dbReference type="HAMAP" id="MF_01161">
    <property type="entry name" value="tRNA_Ile_lys_synt"/>
    <property type="match status" value="1"/>
</dbReference>
<gene>
    <name evidence="8 10" type="primary">tilS</name>
    <name evidence="10" type="ORF">VQ7734_04342</name>
</gene>
<evidence type="ECO:0000313" key="10">
    <source>
        <dbReference type="EMBL" id="SHO58570.1"/>
    </source>
</evidence>
<dbReference type="CDD" id="cd01992">
    <property type="entry name" value="TilS_N"/>
    <property type="match status" value="1"/>
</dbReference>
<evidence type="ECO:0000256" key="7">
    <source>
        <dbReference type="ARBA" id="ARBA00048539"/>
    </source>
</evidence>
<feature type="domain" description="Lysidine-tRNA(Ile) synthetase C-terminal" evidence="9">
    <location>
        <begin position="365"/>
        <end position="434"/>
    </location>
</feature>
<dbReference type="InterPro" id="IPR011063">
    <property type="entry name" value="TilS/TtcA_N"/>
</dbReference>
<comment type="similarity">
    <text evidence="8">Belongs to the tRNA(Ile)-lysidine synthase family.</text>
</comment>
<evidence type="ECO:0000256" key="2">
    <source>
        <dbReference type="ARBA" id="ARBA00022490"/>
    </source>
</evidence>
<dbReference type="GO" id="GO:0005524">
    <property type="term" value="F:ATP binding"/>
    <property type="evidence" value="ECO:0007669"/>
    <property type="project" value="UniProtKB-UniRule"/>
</dbReference>
<name>A0A1M7Z194_9VIBR</name>
<dbReference type="EMBL" id="FRFG01000069">
    <property type="protein sequence ID" value="SHO58570.1"/>
    <property type="molecule type" value="Genomic_DNA"/>
</dbReference>
<dbReference type="Pfam" id="PF01171">
    <property type="entry name" value="ATP_bind_3"/>
    <property type="match status" value="1"/>
</dbReference>
<dbReference type="NCBIfam" id="TIGR02433">
    <property type="entry name" value="lysidine_TilS_C"/>
    <property type="match status" value="1"/>
</dbReference>
<dbReference type="NCBIfam" id="TIGR02432">
    <property type="entry name" value="lysidine_TilS_N"/>
    <property type="match status" value="1"/>
</dbReference>
<keyword evidence="2 8" id="KW-0963">Cytoplasm</keyword>
<keyword evidence="11" id="KW-1185">Reference proteome</keyword>
<evidence type="ECO:0000256" key="3">
    <source>
        <dbReference type="ARBA" id="ARBA00022598"/>
    </source>
</evidence>
<dbReference type="GO" id="GO:0032267">
    <property type="term" value="F:tRNA(Ile)-lysidine synthase activity"/>
    <property type="evidence" value="ECO:0007669"/>
    <property type="project" value="UniProtKB-EC"/>
</dbReference>
<dbReference type="SUPFAM" id="SSF56037">
    <property type="entry name" value="PheT/TilS domain"/>
    <property type="match status" value="1"/>
</dbReference>
<dbReference type="SUPFAM" id="SSF82829">
    <property type="entry name" value="MesJ substrate recognition domain-like"/>
    <property type="match status" value="1"/>
</dbReference>
<comment type="catalytic activity">
    <reaction evidence="7 8">
        <text>cytidine(34) in tRNA(Ile2) + L-lysine + ATP = lysidine(34) in tRNA(Ile2) + AMP + diphosphate + H(+)</text>
        <dbReference type="Rhea" id="RHEA:43744"/>
        <dbReference type="Rhea" id="RHEA-COMP:10625"/>
        <dbReference type="Rhea" id="RHEA-COMP:10670"/>
        <dbReference type="ChEBI" id="CHEBI:15378"/>
        <dbReference type="ChEBI" id="CHEBI:30616"/>
        <dbReference type="ChEBI" id="CHEBI:32551"/>
        <dbReference type="ChEBI" id="CHEBI:33019"/>
        <dbReference type="ChEBI" id="CHEBI:82748"/>
        <dbReference type="ChEBI" id="CHEBI:83665"/>
        <dbReference type="ChEBI" id="CHEBI:456215"/>
        <dbReference type="EC" id="6.3.4.19"/>
    </reaction>
</comment>
<evidence type="ECO:0000313" key="11">
    <source>
        <dbReference type="Proteomes" id="UP000184600"/>
    </source>
</evidence>
<feature type="binding site" evidence="8">
    <location>
        <begin position="27"/>
        <end position="32"/>
    </location>
    <ligand>
        <name>ATP</name>
        <dbReference type="ChEBI" id="CHEBI:30616"/>
    </ligand>
</feature>
<dbReference type="PANTHER" id="PTHR43033:SF1">
    <property type="entry name" value="TRNA(ILE)-LYSIDINE SYNTHASE-RELATED"/>
    <property type="match status" value="1"/>
</dbReference>
<dbReference type="AlphaFoldDB" id="A0A1M7Z194"/>
<dbReference type="OrthoDB" id="9807403at2"/>
<evidence type="ECO:0000256" key="8">
    <source>
        <dbReference type="HAMAP-Rule" id="MF_01161"/>
    </source>
</evidence>
<dbReference type="Gene3D" id="3.40.50.620">
    <property type="entry name" value="HUPs"/>
    <property type="match status" value="1"/>
</dbReference>
<dbReference type="Pfam" id="PF09179">
    <property type="entry name" value="TilS"/>
    <property type="match status" value="1"/>
</dbReference>
<dbReference type="InterPro" id="IPR015262">
    <property type="entry name" value="tRNA_Ile_lys_synt_subst-bd"/>
</dbReference>
<dbReference type="Pfam" id="PF11734">
    <property type="entry name" value="TilS_C"/>
    <property type="match status" value="1"/>
</dbReference>
<evidence type="ECO:0000256" key="1">
    <source>
        <dbReference type="ARBA" id="ARBA00004496"/>
    </source>
</evidence>
<evidence type="ECO:0000256" key="4">
    <source>
        <dbReference type="ARBA" id="ARBA00022694"/>
    </source>
</evidence>
<keyword evidence="4 8" id="KW-0819">tRNA processing</keyword>
<comment type="domain">
    <text evidence="8">The N-terminal region contains the highly conserved SGGXDS motif, predicted to be a P-loop motif involved in ATP binding.</text>
</comment>
<comment type="function">
    <text evidence="8">Ligates lysine onto the cytidine present at position 34 of the AUA codon-specific tRNA(Ile) that contains the anticodon CAU, in an ATP-dependent manner. Cytidine is converted to lysidine, thus changing the amino acid specificity of the tRNA from methionine to isoleucine.</text>
</comment>
<dbReference type="PANTHER" id="PTHR43033">
    <property type="entry name" value="TRNA(ILE)-LYSIDINE SYNTHASE-RELATED"/>
    <property type="match status" value="1"/>
</dbReference>
<keyword evidence="5 8" id="KW-0547">Nucleotide-binding</keyword>
<reference evidence="11" key="1">
    <citation type="submission" date="2016-12" db="EMBL/GenBank/DDBJ databases">
        <authorList>
            <person name="Rodrigo-Torres L."/>
            <person name="Arahal R.D."/>
            <person name="Lucena T."/>
        </authorList>
    </citation>
    <scope>NUCLEOTIDE SEQUENCE [LARGE SCALE GENOMIC DNA]</scope>
</reference>
<evidence type="ECO:0000256" key="6">
    <source>
        <dbReference type="ARBA" id="ARBA00022840"/>
    </source>
</evidence>
<organism evidence="10 11">
    <name type="scientific">Vibrio quintilis</name>
    <dbReference type="NCBI Taxonomy" id="1117707"/>
    <lineage>
        <taxon>Bacteria</taxon>
        <taxon>Pseudomonadati</taxon>
        <taxon>Pseudomonadota</taxon>
        <taxon>Gammaproteobacteria</taxon>
        <taxon>Vibrionales</taxon>
        <taxon>Vibrionaceae</taxon>
        <taxon>Vibrio</taxon>
    </lineage>
</organism>
<keyword evidence="3 8" id="KW-0436">Ligase</keyword>
<dbReference type="InterPro" id="IPR014729">
    <property type="entry name" value="Rossmann-like_a/b/a_fold"/>
</dbReference>
<dbReference type="STRING" id="1117707.VQ7734_04342"/>
<dbReference type="SUPFAM" id="SSF52402">
    <property type="entry name" value="Adenine nucleotide alpha hydrolases-like"/>
    <property type="match status" value="1"/>
</dbReference>
<evidence type="ECO:0000259" key="9">
    <source>
        <dbReference type="SMART" id="SM00977"/>
    </source>
</evidence>
<dbReference type="InterPro" id="IPR012796">
    <property type="entry name" value="Lysidine-tRNA-synth_C"/>
</dbReference>
<keyword evidence="6 8" id="KW-0067">ATP-binding</keyword>
<protein>
    <recommendedName>
        <fullName evidence="8">tRNA(Ile)-lysidine synthase</fullName>
        <ecNumber evidence="8">6.3.4.19</ecNumber>
    </recommendedName>
    <alternativeName>
        <fullName evidence="8">tRNA(Ile)-2-lysyl-cytidine synthase</fullName>
    </alternativeName>
    <alternativeName>
        <fullName evidence="8">tRNA(Ile)-lysidine synthetase</fullName>
    </alternativeName>
</protein>
<dbReference type="SMART" id="SM00977">
    <property type="entry name" value="TilS_C"/>
    <property type="match status" value="1"/>
</dbReference>